<dbReference type="AlphaFoldDB" id="A0A498K6K2"/>
<dbReference type="EMBL" id="RDQH01000330">
    <property type="protein sequence ID" value="RXI01914.1"/>
    <property type="molecule type" value="Genomic_DNA"/>
</dbReference>
<comment type="caution">
    <text evidence="1">The sequence shown here is derived from an EMBL/GenBank/DDBJ whole genome shotgun (WGS) entry which is preliminary data.</text>
</comment>
<evidence type="ECO:0000313" key="1">
    <source>
        <dbReference type="EMBL" id="RXI01914.1"/>
    </source>
</evidence>
<dbReference type="STRING" id="3750.A0A498K6K2"/>
<accession>A0A498K6K2</accession>
<organism evidence="1 2">
    <name type="scientific">Malus domestica</name>
    <name type="common">Apple</name>
    <name type="synonym">Pyrus malus</name>
    <dbReference type="NCBI Taxonomy" id="3750"/>
    <lineage>
        <taxon>Eukaryota</taxon>
        <taxon>Viridiplantae</taxon>
        <taxon>Streptophyta</taxon>
        <taxon>Embryophyta</taxon>
        <taxon>Tracheophyta</taxon>
        <taxon>Spermatophyta</taxon>
        <taxon>Magnoliopsida</taxon>
        <taxon>eudicotyledons</taxon>
        <taxon>Gunneridae</taxon>
        <taxon>Pentapetalae</taxon>
        <taxon>rosids</taxon>
        <taxon>fabids</taxon>
        <taxon>Rosales</taxon>
        <taxon>Rosaceae</taxon>
        <taxon>Amygdaloideae</taxon>
        <taxon>Maleae</taxon>
        <taxon>Malus</taxon>
    </lineage>
</organism>
<gene>
    <name evidence="1" type="ORF">DVH24_015263</name>
</gene>
<reference evidence="1 2" key="1">
    <citation type="submission" date="2018-10" db="EMBL/GenBank/DDBJ databases">
        <title>A high-quality apple genome assembly.</title>
        <authorList>
            <person name="Hu J."/>
        </authorList>
    </citation>
    <scope>NUCLEOTIDE SEQUENCE [LARGE SCALE GENOMIC DNA]</scope>
    <source>
        <strain evidence="2">cv. HFTH1</strain>
        <tissue evidence="1">Young leaf</tissue>
    </source>
</reference>
<sequence length="121" mass="13891">MVEIVERCLIRKQRPGMLPRETYFETSAKQGCHVDDAFQCTAKNALKNEPEEEIGGSKAKKHGDFEEEKKRGENTYILLPFSFCVFLGGGCERFERLTEKAILSVKVCNFLKSYFWVAETN</sequence>
<keyword evidence="2" id="KW-1185">Reference proteome</keyword>
<proteinExistence type="predicted"/>
<dbReference type="Proteomes" id="UP000290289">
    <property type="component" value="Chromosome 4"/>
</dbReference>
<evidence type="ECO:0000313" key="2">
    <source>
        <dbReference type="Proteomes" id="UP000290289"/>
    </source>
</evidence>
<protein>
    <submittedName>
        <fullName evidence="1">Uncharacterized protein</fullName>
    </submittedName>
</protein>
<name>A0A498K6K2_MALDO</name>